<protein>
    <submittedName>
        <fullName evidence="1">Uncharacterized protein</fullName>
    </submittedName>
</protein>
<accession>A0ABN9QN75</accession>
<feature type="non-terminal residue" evidence="1">
    <location>
        <position position="65"/>
    </location>
</feature>
<reference evidence="1" key="1">
    <citation type="submission" date="2023-10" db="EMBL/GenBank/DDBJ databases">
        <authorList>
            <person name="Chen Y."/>
            <person name="Shah S."/>
            <person name="Dougan E. K."/>
            <person name="Thang M."/>
            <person name="Chan C."/>
        </authorList>
    </citation>
    <scope>NUCLEOTIDE SEQUENCE [LARGE SCALE GENOMIC DNA]</scope>
</reference>
<dbReference type="EMBL" id="CAUYUJ010003963">
    <property type="protein sequence ID" value="CAK0807593.1"/>
    <property type="molecule type" value="Genomic_DNA"/>
</dbReference>
<proteinExistence type="predicted"/>
<name>A0ABN9QN75_9DINO</name>
<keyword evidence="2" id="KW-1185">Reference proteome</keyword>
<sequence>MAAFVCAEYAFLAIDEGPSVTLFDPRIAWHKGGAVFTETALGANCRKVPVQSMNSNIGKWQFVKT</sequence>
<gene>
    <name evidence="1" type="ORF">PCOR1329_LOCUS13429</name>
</gene>
<evidence type="ECO:0000313" key="2">
    <source>
        <dbReference type="Proteomes" id="UP001189429"/>
    </source>
</evidence>
<dbReference type="Proteomes" id="UP001189429">
    <property type="component" value="Unassembled WGS sequence"/>
</dbReference>
<comment type="caution">
    <text evidence="1">The sequence shown here is derived from an EMBL/GenBank/DDBJ whole genome shotgun (WGS) entry which is preliminary data.</text>
</comment>
<evidence type="ECO:0000313" key="1">
    <source>
        <dbReference type="EMBL" id="CAK0807593.1"/>
    </source>
</evidence>
<organism evidence="1 2">
    <name type="scientific">Prorocentrum cordatum</name>
    <dbReference type="NCBI Taxonomy" id="2364126"/>
    <lineage>
        <taxon>Eukaryota</taxon>
        <taxon>Sar</taxon>
        <taxon>Alveolata</taxon>
        <taxon>Dinophyceae</taxon>
        <taxon>Prorocentrales</taxon>
        <taxon>Prorocentraceae</taxon>
        <taxon>Prorocentrum</taxon>
    </lineage>
</organism>